<evidence type="ECO:0000313" key="2">
    <source>
        <dbReference type="Proteomes" id="UP000824120"/>
    </source>
</evidence>
<dbReference type="EMBL" id="JACXVP010000006">
    <property type="protein sequence ID" value="KAG5598701.1"/>
    <property type="molecule type" value="Genomic_DNA"/>
</dbReference>
<gene>
    <name evidence="1" type="ORF">H5410_030071</name>
</gene>
<proteinExistence type="predicted"/>
<accession>A0A9J5YF24</accession>
<comment type="caution">
    <text evidence="1">The sequence shown here is derived from an EMBL/GenBank/DDBJ whole genome shotgun (WGS) entry which is preliminary data.</text>
</comment>
<dbReference type="OrthoDB" id="1748181at2759"/>
<evidence type="ECO:0000313" key="1">
    <source>
        <dbReference type="EMBL" id="KAG5598701.1"/>
    </source>
</evidence>
<reference evidence="1 2" key="1">
    <citation type="submission" date="2020-09" db="EMBL/GenBank/DDBJ databases">
        <title>De no assembly of potato wild relative species, Solanum commersonii.</title>
        <authorList>
            <person name="Cho K."/>
        </authorList>
    </citation>
    <scope>NUCLEOTIDE SEQUENCE [LARGE SCALE GENOMIC DNA]</scope>
    <source>
        <strain evidence="1">LZ3.2</strain>
        <tissue evidence="1">Leaf</tissue>
    </source>
</reference>
<evidence type="ECO:0008006" key="3">
    <source>
        <dbReference type="Google" id="ProtNLM"/>
    </source>
</evidence>
<sequence>MVDNIFFWNIRSVQSQNAFERVIDLNRRHHYSYIALMEPFNGPTAVEEYNRKIKMENAMVNCSGKIWVFWNEDGIGATQSDTHQQLTIKFTHKVSCKEMVITAVYARCSALERLELWDDLEWLAERIKVPWVIGADFNVIKNDLEKLGGLPVTQQEVVDFVQCINNCALTGIQFSGSVYIWWNGRIEEECIFKRLDRVFGNEEFHYKFAYIEVQHLIREGSDHAPLHVTFKGVVEKVWGTNMGWGGSPFHIFNEKLKILKKTLVQWSKATILEINPTEENRVSLRKKETELRKFKKIVEDYWIQKIGMQWFKDGDTNSKFFHAYVKGRRKKLLLQKIENEEEAVRVFQDQFRENVWPDNYQMLEHIPKLITEEENDNIMRRNSVKKMMKILRDYEKVSGQLINLIKNFFYLHERAPIVVGQRIKKITGIGQSNFPFTYLGFPIYYGRKKKVHFEGLIKKVMDRVILWQNKLLIYGGRYILIKHILESMPIYLMSAMNPPKWVIDQIHEIMAKCWCCEEYNMEIIIHLFLTASIAERLWKQFANFAGIKIE</sequence>
<keyword evidence="2" id="KW-1185">Reference proteome</keyword>
<dbReference type="PANTHER" id="PTHR33116:SF67">
    <property type="entry name" value="REVERSE TRANSCRIPTASE"/>
    <property type="match status" value="1"/>
</dbReference>
<dbReference type="PANTHER" id="PTHR33116">
    <property type="entry name" value="REVERSE TRANSCRIPTASE ZINC-BINDING DOMAIN-CONTAINING PROTEIN-RELATED-RELATED"/>
    <property type="match status" value="1"/>
</dbReference>
<dbReference type="InterPro" id="IPR036691">
    <property type="entry name" value="Endo/exonu/phosph_ase_sf"/>
</dbReference>
<organism evidence="1 2">
    <name type="scientific">Solanum commersonii</name>
    <name type="common">Commerson's wild potato</name>
    <name type="synonym">Commerson's nightshade</name>
    <dbReference type="NCBI Taxonomy" id="4109"/>
    <lineage>
        <taxon>Eukaryota</taxon>
        <taxon>Viridiplantae</taxon>
        <taxon>Streptophyta</taxon>
        <taxon>Embryophyta</taxon>
        <taxon>Tracheophyta</taxon>
        <taxon>Spermatophyta</taxon>
        <taxon>Magnoliopsida</taxon>
        <taxon>eudicotyledons</taxon>
        <taxon>Gunneridae</taxon>
        <taxon>Pentapetalae</taxon>
        <taxon>asterids</taxon>
        <taxon>lamiids</taxon>
        <taxon>Solanales</taxon>
        <taxon>Solanaceae</taxon>
        <taxon>Solanoideae</taxon>
        <taxon>Solaneae</taxon>
        <taxon>Solanum</taxon>
    </lineage>
</organism>
<dbReference type="Gene3D" id="3.60.10.10">
    <property type="entry name" value="Endonuclease/exonuclease/phosphatase"/>
    <property type="match status" value="1"/>
</dbReference>
<dbReference type="SUPFAM" id="SSF56219">
    <property type="entry name" value="DNase I-like"/>
    <property type="match status" value="1"/>
</dbReference>
<name>A0A9J5YF24_SOLCO</name>
<dbReference type="Proteomes" id="UP000824120">
    <property type="component" value="Chromosome 6"/>
</dbReference>
<protein>
    <recommendedName>
        <fullName evidence="3">Endonuclease/exonuclease/phosphatase domain-containing protein</fullName>
    </recommendedName>
</protein>
<dbReference type="AlphaFoldDB" id="A0A9J5YF24"/>